<protein>
    <submittedName>
        <fullName evidence="1">Polyadenylate-binding protein</fullName>
    </submittedName>
</protein>
<sequence>MSPPTVLQQEQLQQLQKMLPNATTACTMLLHSPPSNSLYVGDLHPETAESDLLDSFSKIGPVVSVHLCRCSLTNNSLCYGYVNFYNHTDACKAMACLNHTDLKGKRMRIMWCQRDPSLRKFGIGNLFVKNLDPSVDGTCLLGLFCQFGNVLSCKVAEENGKSKGFGFVQFDSEESAMIACTALHDTFLRGKKLYVAKFVRKSDRTATSESLNFTNVYVKNLVEDVTEDFLHEIFSKFGKVSNVVIMKDENGKSRGFGFVNFQLPEEARKAIDVMNGEQLGSKILFVGRAQKKAERAEILKHEYKETYHSHMDKLKASNLYVKNLNVLVDEKKLQELFSGFGRITSVRVMRQGSGKSKGFGFVCFSTPEEAKNALDTLNGVNFEGRNLYVAIAQSKEDRQNAFSAVQSAPCTVPPPQYPPYYFNYHPFPLLHQPFSYQHYNANMGIRYPFAAHNYLSNYSYYIPMRPEHLGVSGNTNWGNRQHAVTYSSSDVCTQPQHHGNHVGYQSGNRKKASKRNAPVESSYKAAVRCLDAATFTEDGNNTVDVVQPMVDNLQAERAAHVTEMVSKMNNSEILKLLNSSNSLAKQADSTVQVLKEANARTGAGDSVELLKSACCLGY</sequence>
<keyword evidence="2" id="KW-1185">Reference proteome</keyword>
<comment type="caution">
    <text evidence="1">The sequence shown here is derived from an EMBL/GenBank/DDBJ whole genome shotgun (WGS) entry which is preliminary data.</text>
</comment>
<dbReference type="EMBL" id="CM051398">
    <property type="protein sequence ID" value="KAJ4717997.1"/>
    <property type="molecule type" value="Genomic_DNA"/>
</dbReference>
<organism evidence="1 2">
    <name type="scientific">Melia azedarach</name>
    <name type="common">Chinaberry tree</name>
    <dbReference type="NCBI Taxonomy" id="155640"/>
    <lineage>
        <taxon>Eukaryota</taxon>
        <taxon>Viridiplantae</taxon>
        <taxon>Streptophyta</taxon>
        <taxon>Embryophyta</taxon>
        <taxon>Tracheophyta</taxon>
        <taxon>Spermatophyta</taxon>
        <taxon>Magnoliopsida</taxon>
        <taxon>eudicotyledons</taxon>
        <taxon>Gunneridae</taxon>
        <taxon>Pentapetalae</taxon>
        <taxon>rosids</taxon>
        <taxon>malvids</taxon>
        <taxon>Sapindales</taxon>
        <taxon>Meliaceae</taxon>
        <taxon>Melia</taxon>
    </lineage>
</organism>
<name>A0ACC1Y2Q4_MELAZ</name>
<dbReference type="Proteomes" id="UP001164539">
    <property type="component" value="Chromosome 5"/>
</dbReference>
<proteinExistence type="predicted"/>
<gene>
    <name evidence="1" type="ORF">OWV82_009736</name>
</gene>
<evidence type="ECO:0000313" key="2">
    <source>
        <dbReference type="Proteomes" id="UP001164539"/>
    </source>
</evidence>
<evidence type="ECO:0000313" key="1">
    <source>
        <dbReference type="EMBL" id="KAJ4717997.1"/>
    </source>
</evidence>
<accession>A0ACC1Y2Q4</accession>
<reference evidence="1 2" key="1">
    <citation type="journal article" date="2023" name="Science">
        <title>Complex scaffold remodeling in plant triterpene biosynthesis.</title>
        <authorList>
            <person name="De La Pena R."/>
            <person name="Hodgson H."/>
            <person name="Liu J.C."/>
            <person name="Stephenson M.J."/>
            <person name="Martin A.C."/>
            <person name="Owen C."/>
            <person name="Harkess A."/>
            <person name="Leebens-Mack J."/>
            <person name="Jimenez L.E."/>
            <person name="Osbourn A."/>
            <person name="Sattely E.S."/>
        </authorList>
    </citation>
    <scope>NUCLEOTIDE SEQUENCE [LARGE SCALE GENOMIC DNA]</scope>
    <source>
        <strain evidence="2">cv. JPN11</strain>
        <tissue evidence="1">Leaf</tissue>
    </source>
</reference>